<dbReference type="OrthoDB" id="4868247at2"/>
<organism evidence="1 2">
    <name type="scientific">Heliomicrobium gestii</name>
    <name type="common">Heliobacterium gestii</name>
    <dbReference type="NCBI Taxonomy" id="2699"/>
    <lineage>
        <taxon>Bacteria</taxon>
        <taxon>Bacillati</taxon>
        <taxon>Bacillota</taxon>
        <taxon>Clostridia</taxon>
        <taxon>Eubacteriales</taxon>
        <taxon>Heliobacteriaceae</taxon>
        <taxon>Heliomicrobium</taxon>
    </lineage>
</organism>
<dbReference type="Pfam" id="PF14345">
    <property type="entry name" value="GDYXXLXY"/>
    <property type="match status" value="1"/>
</dbReference>
<proteinExistence type="predicted"/>
<dbReference type="InterPro" id="IPR025833">
    <property type="entry name" value="GDYXXLXY"/>
</dbReference>
<protein>
    <recommendedName>
        <fullName evidence="3">GDYXXLXY domain-containing protein</fullName>
    </recommendedName>
</protein>
<dbReference type="AlphaFoldDB" id="A0A845L9A9"/>
<evidence type="ECO:0008006" key="3">
    <source>
        <dbReference type="Google" id="ProtNLM"/>
    </source>
</evidence>
<evidence type="ECO:0000313" key="2">
    <source>
        <dbReference type="Proteomes" id="UP000471031"/>
    </source>
</evidence>
<dbReference type="Proteomes" id="UP000471031">
    <property type="component" value="Unassembled WGS sequence"/>
</dbReference>
<gene>
    <name evidence="1" type="ORF">GTO89_03850</name>
</gene>
<keyword evidence="2" id="KW-1185">Reference proteome</keyword>
<dbReference type="EMBL" id="WXEX01000002">
    <property type="protein sequence ID" value="MZP42171.1"/>
    <property type="molecule type" value="Genomic_DNA"/>
</dbReference>
<sequence>MRRKVFIAVVALQVLVLLLLAGSRALIVSAGQEILLKASPVDPRHPFMGDYVQLRYNISEIDTRVVPNDITEEDIRRHNKVFVILEEQQGLYQATGIYQTTPVAKPGQVVLTGRFQGLGFPSPLDDGSGKVTAVERGVERTPYIARVDYGLERYYLSEGKGAAIELALREQKNVYAHIRVWRGDSVLTDLFQDQ</sequence>
<comment type="caution">
    <text evidence="1">The sequence shown here is derived from an EMBL/GenBank/DDBJ whole genome shotgun (WGS) entry which is preliminary data.</text>
</comment>
<reference evidence="1 2" key="1">
    <citation type="submission" date="2020-01" db="EMBL/GenBank/DDBJ databases">
        <title>Whole genome sequence of Heliobacterium gestii DSM 11169.</title>
        <authorList>
            <person name="Kyndt J.A."/>
            <person name="Meyer T.E."/>
        </authorList>
    </citation>
    <scope>NUCLEOTIDE SEQUENCE [LARGE SCALE GENOMIC DNA]</scope>
    <source>
        <strain evidence="1 2">DSM 11169</strain>
    </source>
</reference>
<evidence type="ECO:0000313" key="1">
    <source>
        <dbReference type="EMBL" id="MZP42171.1"/>
    </source>
</evidence>
<name>A0A845L9A9_HELGE</name>
<accession>A0A845L9A9</accession>
<dbReference type="RefSeq" id="WP_161260732.1">
    <property type="nucleotide sequence ID" value="NZ_JAFBDC010000002.1"/>
</dbReference>